<dbReference type="OrthoDB" id="211218at2157"/>
<gene>
    <name evidence="1" type="ORF">J2753_000181</name>
</gene>
<organism evidence="1 2">
    <name type="scientific">Halolamina salifodinae</name>
    <dbReference type="NCBI Taxonomy" id="1202767"/>
    <lineage>
        <taxon>Archaea</taxon>
        <taxon>Methanobacteriati</taxon>
        <taxon>Methanobacteriota</taxon>
        <taxon>Stenosarchaea group</taxon>
        <taxon>Halobacteria</taxon>
        <taxon>Halobacteriales</taxon>
        <taxon>Haloferacaceae</taxon>
    </lineage>
</organism>
<dbReference type="AlphaFoldDB" id="A0A8T4GWN6"/>
<keyword evidence="2" id="KW-1185">Reference proteome</keyword>
<dbReference type="EMBL" id="JAGGLC010000001">
    <property type="protein sequence ID" value="MBP1985708.1"/>
    <property type="molecule type" value="Genomic_DNA"/>
</dbReference>
<proteinExistence type="predicted"/>
<protein>
    <submittedName>
        <fullName evidence="1">Uncharacterized protein</fullName>
    </submittedName>
</protein>
<name>A0A8T4GWN6_9EURY</name>
<accession>A0A8T4GWN6</accession>
<comment type="caution">
    <text evidence="1">The sequence shown here is derived from an EMBL/GenBank/DDBJ whole genome shotgun (WGS) entry which is preliminary data.</text>
</comment>
<dbReference type="Proteomes" id="UP000823736">
    <property type="component" value="Unassembled WGS sequence"/>
</dbReference>
<evidence type="ECO:0000313" key="2">
    <source>
        <dbReference type="Proteomes" id="UP000823736"/>
    </source>
</evidence>
<evidence type="ECO:0000313" key="1">
    <source>
        <dbReference type="EMBL" id="MBP1985708.1"/>
    </source>
</evidence>
<dbReference type="RefSeq" id="WP_209489542.1">
    <property type="nucleotide sequence ID" value="NZ_JAGGLC010000001.1"/>
</dbReference>
<reference evidence="1" key="1">
    <citation type="submission" date="2021-03" db="EMBL/GenBank/DDBJ databases">
        <title>Genomic Encyclopedia of Type Strains, Phase IV (KMG-IV): sequencing the most valuable type-strain genomes for metagenomic binning, comparative biology and taxonomic classification.</title>
        <authorList>
            <person name="Goeker M."/>
        </authorList>
    </citation>
    <scope>NUCLEOTIDE SEQUENCE</scope>
    <source>
        <strain evidence="1">DSM 26232</strain>
    </source>
</reference>
<sequence length="50" mass="5764">MSDDTDEAVEEFLDAADKVYSEYDQGYMNADVALSQLETRIETLRDELEE</sequence>